<keyword evidence="2" id="KW-1185">Reference proteome</keyword>
<accession>K0SSD2</accession>
<evidence type="ECO:0000313" key="1">
    <source>
        <dbReference type="EMBL" id="EJK69183.1"/>
    </source>
</evidence>
<protein>
    <submittedName>
        <fullName evidence="1">Uncharacterized protein</fullName>
    </submittedName>
</protein>
<organism evidence="1 2">
    <name type="scientific">Thalassiosira oceanica</name>
    <name type="common">Marine diatom</name>
    <dbReference type="NCBI Taxonomy" id="159749"/>
    <lineage>
        <taxon>Eukaryota</taxon>
        <taxon>Sar</taxon>
        <taxon>Stramenopiles</taxon>
        <taxon>Ochrophyta</taxon>
        <taxon>Bacillariophyta</taxon>
        <taxon>Coscinodiscophyceae</taxon>
        <taxon>Thalassiosirophycidae</taxon>
        <taxon>Thalassiosirales</taxon>
        <taxon>Thalassiosiraceae</taxon>
        <taxon>Thalassiosira</taxon>
    </lineage>
</organism>
<dbReference type="Proteomes" id="UP000266841">
    <property type="component" value="Unassembled WGS sequence"/>
</dbReference>
<reference evidence="1 2" key="1">
    <citation type="journal article" date="2012" name="Genome Biol.">
        <title>Genome and low-iron response of an oceanic diatom adapted to chronic iron limitation.</title>
        <authorList>
            <person name="Lommer M."/>
            <person name="Specht M."/>
            <person name="Roy A.S."/>
            <person name="Kraemer L."/>
            <person name="Andreson R."/>
            <person name="Gutowska M.A."/>
            <person name="Wolf J."/>
            <person name="Bergner S.V."/>
            <person name="Schilhabel M.B."/>
            <person name="Klostermeier U.C."/>
            <person name="Beiko R.G."/>
            <person name="Rosenstiel P."/>
            <person name="Hippler M."/>
            <person name="Laroche J."/>
        </authorList>
    </citation>
    <scope>NUCLEOTIDE SEQUENCE [LARGE SCALE GENOMIC DNA]</scope>
    <source>
        <strain evidence="1 2">CCMP1005</strain>
    </source>
</reference>
<evidence type="ECO:0000313" key="2">
    <source>
        <dbReference type="Proteomes" id="UP000266841"/>
    </source>
</evidence>
<sequence length="82" mass="9154">MALPNGHVALQRFSFISTISNIDSRLVTGVCTQERCGARHVARVLLTPRTMSKIMVMDKRPMATTYLVSNNILPENPRNKSP</sequence>
<proteinExistence type="predicted"/>
<comment type="caution">
    <text evidence="1">The sequence shown here is derived from an EMBL/GenBank/DDBJ whole genome shotgun (WGS) entry which is preliminary data.</text>
</comment>
<name>K0SSD2_THAOC</name>
<dbReference type="AlphaFoldDB" id="K0SSD2"/>
<gene>
    <name evidence="1" type="ORF">THAOC_09589</name>
</gene>
<dbReference type="EMBL" id="AGNL01010369">
    <property type="protein sequence ID" value="EJK69183.1"/>
    <property type="molecule type" value="Genomic_DNA"/>
</dbReference>